<feature type="binding site" evidence="3">
    <location>
        <begin position="117"/>
        <end position="120"/>
    </location>
    <ligand>
        <name>NAD(+)</name>
        <dbReference type="ChEBI" id="CHEBI:57540"/>
    </ligand>
</feature>
<comment type="function">
    <text evidence="3">NAD-dependent lysine demalonylase, desuccinylase and deglutarylase that specifically removes malonyl, succinyl and glutaryl groups on target proteins. Has weak NAD-dependent protein deacetylase activity; however this activity may not be physiologically relevant in vivo.</text>
</comment>
<dbReference type="EnsemblMetazoa" id="XM_022793336">
    <property type="protein sequence ID" value="XP_022649071"/>
    <property type="gene ID" value="LOC111245240"/>
</dbReference>
<evidence type="ECO:0000313" key="6">
    <source>
        <dbReference type="EnsemblMetazoa" id="XP_022649071"/>
    </source>
</evidence>
<dbReference type="RefSeq" id="XP_022649070.1">
    <property type="nucleotide sequence ID" value="XM_022793335.1"/>
</dbReference>
<sequence length="281" mass="30780">MSTNTSSFIDPDLMKGVEVFRNILKKARAIIALTGAGVSAESGVPTFRGSGGLWRTYQATDLATPQAFRKDPVLVWQFYHYRRELVFSKSPNPAHEALARFEKECKSSGKQFTLITQNVDGLHQRAGSENVIELHGSLYKVRCTECNVISDNHNSPVCAGLAKETTSLDELPHCGRPGCGGLLRPHIVWFGESLEPEVIEKARKALDNCDCCLVVGTSSVVYPAAMFAPELARRLVPVAEFNIQTTPETGNFQFVFQGPAGDRITANFSICNCTKIPAKQS</sequence>
<dbReference type="Pfam" id="PF02146">
    <property type="entry name" value="SIR2"/>
    <property type="match status" value="1"/>
</dbReference>
<dbReference type="HAMAP" id="MF_01121">
    <property type="entry name" value="Sirtuin_ClassIII"/>
    <property type="match status" value="1"/>
</dbReference>
<dbReference type="InParanoid" id="A0A7M7JBA6"/>
<feature type="binding site" evidence="3 4">
    <location>
        <position position="174"/>
    </location>
    <ligand>
        <name>Zn(2+)</name>
        <dbReference type="ChEBI" id="CHEBI:29105"/>
    </ligand>
</feature>
<feature type="binding site" evidence="3">
    <location>
        <begin position="216"/>
        <end position="218"/>
    </location>
    <ligand>
        <name>NAD(+)</name>
        <dbReference type="ChEBI" id="CHEBI:57540"/>
    </ligand>
</feature>
<dbReference type="EnsemblMetazoa" id="XM_022793334">
    <property type="protein sequence ID" value="XP_022649069"/>
    <property type="gene ID" value="LOC111245240"/>
</dbReference>
<dbReference type="SUPFAM" id="SSF52467">
    <property type="entry name" value="DHS-like NAD/FAD-binding domain"/>
    <property type="match status" value="1"/>
</dbReference>
<dbReference type="GO" id="GO:0070403">
    <property type="term" value="F:NAD+ binding"/>
    <property type="evidence" value="ECO:0007669"/>
    <property type="project" value="UniProtKB-UniRule"/>
</dbReference>
<dbReference type="CDD" id="cd01412">
    <property type="entry name" value="SIRT5_Af1_CobB"/>
    <property type="match status" value="1"/>
</dbReference>
<feature type="binding site" evidence="3 4">
    <location>
        <position position="179"/>
    </location>
    <ligand>
        <name>Zn(2+)</name>
        <dbReference type="ChEBI" id="CHEBI:29105"/>
    </ligand>
</feature>
<feature type="domain" description="Deacetylase sirtuin-type" evidence="5">
    <location>
        <begin position="10"/>
        <end position="279"/>
    </location>
</feature>
<feature type="active site" description="Proton acceptor" evidence="3 4">
    <location>
        <position position="135"/>
    </location>
</feature>
<evidence type="ECO:0000313" key="7">
    <source>
        <dbReference type="Proteomes" id="UP000594260"/>
    </source>
</evidence>
<dbReference type="InterPro" id="IPR026590">
    <property type="entry name" value="Ssirtuin_cat_dom"/>
</dbReference>
<feature type="binding site" evidence="3">
    <location>
        <begin position="242"/>
        <end position="244"/>
    </location>
    <ligand>
        <name>NAD(+)</name>
        <dbReference type="ChEBI" id="CHEBI:57540"/>
    </ligand>
</feature>
<dbReference type="Gene3D" id="3.30.1600.10">
    <property type="entry name" value="SIR2/SIRT2 'Small Domain"/>
    <property type="match status" value="1"/>
</dbReference>
<dbReference type="InterPro" id="IPR050134">
    <property type="entry name" value="NAD-dep_sirtuin_deacylases"/>
</dbReference>
<dbReference type="EC" id="2.3.1.-" evidence="3"/>
<dbReference type="EnsemblMetazoa" id="XM_022793335">
    <property type="protein sequence ID" value="XP_022649070"/>
    <property type="gene ID" value="LOC111245240"/>
</dbReference>
<dbReference type="InterPro" id="IPR003000">
    <property type="entry name" value="Sirtuin"/>
</dbReference>
<dbReference type="PROSITE" id="PS50305">
    <property type="entry name" value="SIRTUIN"/>
    <property type="match status" value="1"/>
</dbReference>
<dbReference type="InterPro" id="IPR029035">
    <property type="entry name" value="DHS-like_NAD/FAD-binding_dom"/>
</dbReference>
<protein>
    <recommendedName>
        <fullName evidence="3">NAD-dependent protein deacylase</fullName>
        <ecNumber evidence="3">2.3.1.-</ecNumber>
    </recommendedName>
    <alternativeName>
        <fullName evidence="3">Regulatory protein SIR2 homolog 5</fullName>
    </alternativeName>
</protein>
<comment type="catalytic activity">
    <reaction evidence="3">
        <text>N(6)-succinyl-L-lysyl-[protein] + NAD(+) + H2O = 2''-O-succinyl-ADP-D-ribose + nicotinamide + L-lysyl-[protein]</text>
        <dbReference type="Rhea" id="RHEA:47668"/>
        <dbReference type="Rhea" id="RHEA-COMP:9752"/>
        <dbReference type="Rhea" id="RHEA-COMP:11877"/>
        <dbReference type="ChEBI" id="CHEBI:15377"/>
        <dbReference type="ChEBI" id="CHEBI:17154"/>
        <dbReference type="ChEBI" id="CHEBI:29969"/>
        <dbReference type="ChEBI" id="CHEBI:57540"/>
        <dbReference type="ChEBI" id="CHEBI:87830"/>
        <dbReference type="ChEBI" id="CHEBI:87832"/>
    </reaction>
</comment>
<evidence type="ECO:0000256" key="4">
    <source>
        <dbReference type="PROSITE-ProRule" id="PRU00236"/>
    </source>
</evidence>
<comment type="cofactor">
    <cofactor evidence="3">
        <name>Zn(2+)</name>
        <dbReference type="ChEBI" id="CHEBI:29105"/>
    </cofactor>
    <text evidence="3">Binds 1 zinc ion per subunit.</text>
</comment>
<keyword evidence="7" id="KW-1185">Reference proteome</keyword>
<feature type="binding site" evidence="3">
    <location>
        <position position="79"/>
    </location>
    <ligand>
        <name>substrate</name>
    </ligand>
</feature>
<comment type="catalytic activity">
    <reaction evidence="3">
        <text>N(6)-glutaryl-L-lysyl-[protein] + NAD(+) + H2O = 2''-O-glutaryl-ADP-D-ribose + nicotinamide + L-lysyl-[protein]</text>
        <dbReference type="Rhea" id="RHEA:47664"/>
        <dbReference type="Rhea" id="RHEA-COMP:9752"/>
        <dbReference type="Rhea" id="RHEA-COMP:11875"/>
        <dbReference type="ChEBI" id="CHEBI:15377"/>
        <dbReference type="ChEBI" id="CHEBI:17154"/>
        <dbReference type="ChEBI" id="CHEBI:29969"/>
        <dbReference type="ChEBI" id="CHEBI:57540"/>
        <dbReference type="ChEBI" id="CHEBI:87828"/>
        <dbReference type="ChEBI" id="CHEBI:87829"/>
    </reaction>
</comment>
<dbReference type="PANTHER" id="PTHR11085:SF10">
    <property type="entry name" value="NAD-DEPENDENT PROTEIN DEACYLASE SIRTUIN-5, MITOCHONDRIAL-RELATED"/>
    <property type="match status" value="1"/>
</dbReference>
<keyword evidence="2 3" id="KW-0520">NAD</keyword>
<dbReference type="RefSeq" id="XP_022649071.1">
    <property type="nucleotide sequence ID" value="XM_022793336.1"/>
</dbReference>
<proteinExistence type="inferred from homology"/>
<organism evidence="6 7">
    <name type="scientific">Varroa destructor</name>
    <name type="common">Honeybee mite</name>
    <dbReference type="NCBI Taxonomy" id="109461"/>
    <lineage>
        <taxon>Eukaryota</taxon>
        <taxon>Metazoa</taxon>
        <taxon>Ecdysozoa</taxon>
        <taxon>Arthropoda</taxon>
        <taxon>Chelicerata</taxon>
        <taxon>Arachnida</taxon>
        <taxon>Acari</taxon>
        <taxon>Parasitiformes</taxon>
        <taxon>Mesostigmata</taxon>
        <taxon>Gamasina</taxon>
        <taxon>Dermanyssoidea</taxon>
        <taxon>Varroidae</taxon>
        <taxon>Varroa</taxon>
    </lineage>
</organism>
<dbReference type="GO" id="GO:0017136">
    <property type="term" value="F:histone deacetylase activity, NAD-dependent"/>
    <property type="evidence" value="ECO:0007669"/>
    <property type="project" value="TreeGrafter"/>
</dbReference>
<dbReference type="InterPro" id="IPR026591">
    <property type="entry name" value="Sirtuin_cat_small_dom_sf"/>
</dbReference>
<reference evidence="6" key="1">
    <citation type="submission" date="2021-01" db="UniProtKB">
        <authorList>
            <consortium name="EnsemblMetazoa"/>
        </authorList>
    </citation>
    <scope>IDENTIFICATION</scope>
</reference>
<keyword evidence="3" id="KW-0496">Mitochondrion</keyword>
<feature type="binding site" evidence="3 4">
    <location>
        <position position="146"/>
    </location>
    <ligand>
        <name>Zn(2+)</name>
        <dbReference type="ChEBI" id="CHEBI:29105"/>
    </ligand>
</feature>
<keyword evidence="1 3" id="KW-0808">Transferase</keyword>
<feature type="binding site" evidence="3 4">
    <location>
        <position position="143"/>
    </location>
    <ligand>
        <name>Zn(2+)</name>
        <dbReference type="ChEBI" id="CHEBI:29105"/>
    </ligand>
</feature>
<dbReference type="GO" id="GO:0005739">
    <property type="term" value="C:mitochondrion"/>
    <property type="evidence" value="ECO:0007669"/>
    <property type="project" value="UniProtKB-SubCell"/>
</dbReference>
<feature type="binding site" evidence="3">
    <location>
        <position position="260"/>
    </location>
    <ligand>
        <name>NAD(+)</name>
        <dbReference type="ChEBI" id="CHEBI:57540"/>
    </ligand>
</feature>
<name>A0A7M7JBA6_VARDE</name>
<dbReference type="OrthoDB" id="424302at2759"/>
<dbReference type="GO" id="GO:0036054">
    <property type="term" value="F:protein-malonyllysine demalonylase activity"/>
    <property type="evidence" value="ECO:0007669"/>
    <property type="project" value="UniProtKB-UniRule"/>
</dbReference>
<dbReference type="KEGG" id="vde:111245240"/>
<dbReference type="Gene3D" id="3.40.50.1220">
    <property type="entry name" value="TPP-binding domain"/>
    <property type="match status" value="1"/>
</dbReference>
<comment type="domain">
    <text evidence="3">In contrast to class I sirtuins, class III sirtuins have only weak deacetylase activity. Difference in substrate specificity is probably due to a larger hydrophobic pocket with 2 residues (Tyr-79 and Arg-82) that bind to malonylated and succinylated substrates and define the specificity.</text>
</comment>
<keyword evidence="3 4" id="KW-0862">Zinc</keyword>
<dbReference type="RefSeq" id="XP_022649069.1">
    <property type="nucleotide sequence ID" value="XM_022793334.1"/>
</dbReference>
<dbReference type="Proteomes" id="UP000594260">
    <property type="component" value="Unplaced"/>
</dbReference>
<comment type="subcellular location">
    <subcellularLocation>
        <location evidence="3">Mitochondrion</location>
    </subcellularLocation>
</comment>
<dbReference type="NCBIfam" id="NF001753">
    <property type="entry name" value="PRK00481.1-3"/>
    <property type="match status" value="1"/>
</dbReference>
<dbReference type="InterPro" id="IPR027546">
    <property type="entry name" value="Sirtuin_class_III"/>
</dbReference>
<comment type="catalytic activity">
    <reaction evidence="3">
        <text>N(6)-malonyl-L-lysyl-[protein] + NAD(+) + H2O = 2''-O-malonyl-ADP-D-ribose + nicotinamide + L-lysyl-[protein]</text>
        <dbReference type="Rhea" id="RHEA:47672"/>
        <dbReference type="Rhea" id="RHEA-COMP:9752"/>
        <dbReference type="Rhea" id="RHEA-COMP:11878"/>
        <dbReference type="ChEBI" id="CHEBI:15377"/>
        <dbReference type="ChEBI" id="CHEBI:17154"/>
        <dbReference type="ChEBI" id="CHEBI:29969"/>
        <dbReference type="ChEBI" id="CHEBI:57540"/>
        <dbReference type="ChEBI" id="CHEBI:87831"/>
        <dbReference type="ChEBI" id="CHEBI:87833"/>
    </reaction>
</comment>
<evidence type="ECO:0000256" key="3">
    <source>
        <dbReference type="HAMAP-Rule" id="MF_03160"/>
    </source>
</evidence>
<dbReference type="GeneID" id="111245240"/>
<accession>A0A7M7JBA6</accession>
<dbReference type="AlphaFoldDB" id="A0A7M7JBA6"/>
<feature type="binding site" evidence="3">
    <location>
        <position position="82"/>
    </location>
    <ligand>
        <name>substrate</name>
    </ligand>
</feature>
<evidence type="ECO:0000256" key="2">
    <source>
        <dbReference type="ARBA" id="ARBA00023027"/>
    </source>
</evidence>
<feature type="binding site" evidence="3">
    <location>
        <begin position="35"/>
        <end position="54"/>
    </location>
    <ligand>
        <name>NAD(+)</name>
        <dbReference type="ChEBI" id="CHEBI:57540"/>
    </ligand>
</feature>
<evidence type="ECO:0000256" key="1">
    <source>
        <dbReference type="ARBA" id="ARBA00022679"/>
    </source>
</evidence>
<evidence type="ECO:0000259" key="5">
    <source>
        <dbReference type="PROSITE" id="PS50305"/>
    </source>
</evidence>
<dbReference type="PANTHER" id="PTHR11085">
    <property type="entry name" value="NAD-DEPENDENT PROTEIN DEACYLASE SIRTUIN-5, MITOCHONDRIAL-RELATED"/>
    <property type="match status" value="1"/>
</dbReference>
<dbReference type="OMA" id="LIHMHGE"/>
<comment type="similarity">
    <text evidence="3">Belongs to the sirtuin family. Class III subfamily.</text>
</comment>
<dbReference type="GO" id="GO:0036055">
    <property type="term" value="F:protein-succinyllysine desuccinylase activity"/>
    <property type="evidence" value="ECO:0007669"/>
    <property type="project" value="UniProtKB-UniRule"/>
</dbReference>
<dbReference type="GO" id="GO:0005634">
    <property type="term" value="C:nucleus"/>
    <property type="evidence" value="ECO:0007669"/>
    <property type="project" value="TreeGrafter"/>
</dbReference>
<dbReference type="GO" id="GO:0008270">
    <property type="term" value="F:zinc ion binding"/>
    <property type="evidence" value="ECO:0007669"/>
    <property type="project" value="UniProtKB-UniRule"/>
</dbReference>
<dbReference type="FunCoup" id="A0A7M7JBA6">
    <property type="interactions" value="1285"/>
</dbReference>
<keyword evidence="3 4" id="KW-0479">Metal-binding</keyword>